<dbReference type="Gene3D" id="3.90.650.10">
    <property type="entry name" value="PurM-like C-terminal domain"/>
    <property type="match status" value="1"/>
</dbReference>
<dbReference type="NCBIfam" id="TIGR00476">
    <property type="entry name" value="selD"/>
    <property type="match status" value="1"/>
</dbReference>
<feature type="binding site" description="in other chain" evidence="9">
    <location>
        <begin position="52"/>
        <end position="54"/>
    </location>
    <ligand>
        <name>ATP</name>
        <dbReference type="ChEBI" id="CHEBI:30616"/>
        <note>ligand shared between dimeric partners</note>
    </ligand>
</feature>
<proteinExistence type="inferred from homology"/>
<dbReference type="InterPro" id="IPR036921">
    <property type="entry name" value="PurM-like_N_sf"/>
</dbReference>
<feature type="binding site" evidence="9">
    <location>
        <position position="55"/>
    </location>
    <ligand>
        <name>Mg(2+)</name>
        <dbReference type="ChEBI" id="CHEBI:18420"/>
    </ligand>
</feature>
<evidence type="ECO:0000256" key="9">
    <source>
        <dbReference type="HAMAP-Rule" id="MF_00625"/>
    </source>
</evidence>
<dbReference type="Gene3D" id="3.30.1330.10">
    <property type="entry name" value="PurM-like, N-terminal domain"/>
    <property type="match status" value="1"/>
</dbReference>
<keyword evidence="6 9" id="KW-0067">ATP-binding</keyword>
<dbReference type="GO" id="GO:0005737">
    <property type="term" value="C:cytoplasm"/>
    <property type="evidence" value="ECO:0007669"/>
    <property type="project" value="TreeGrafter"/>
</dbReference>
<dbReference type="InterPro" id="IPR023061">
    <property type="entry name" value="SelD_I"/>
</dbReference>
<reference evidence="12" key="2">
    <citation type="journal article" date="2024" name="Toxins">
        <title>Genome Sequence Analysis of Native Xenorhabdus Strains Isolated from Entomopathogenic Nematodes in Argentina.</title>
        <authorList>
            <person name="Palma L."/>
            <person name="Frizzo L."/>
            <person name="Kaiser S."/>
            <person name="Berry C."/>
            <person name="Caballero P."/>
            <person name="Bode H.B."/>
            <person name="Del Valle E.E."/>
        </authorList>
    </citation>
    <scope>NUCLEOTIDE SEQUENCE</scope>
    <source>
        <strain evidence="12">M</strain>
    </source>
</reference>
<dbReference type="EMBL" id="JACXBF010000203">
    <property type="protein sequence ID" value="MBD2800672.1"/>
    <property type="molecule type" value="Genomic_DNA"/>
</dbReference>
<comment type="caution">
    <text evidence="12">The sequence shown here is derived from an EMBL/GenBank/DDBJ whole genome shotgun (WGS) entry which is preliminary data.</text>
</comment>
<dbReference type="FunFam" id="3.30.1330.10:FF:000003">
    <property type="entry name" value="Selenide, water dikinase"/>
    <property type="match status" value="1"/>
</dbReference>
<dbReference type="InterPro" id="IPR004536">
    <property type="entry name" value="SPS/SelD"/>
</dbReference>
<evidence type="ECO:0000256" key="7">
    <source>
        <dbReference type="ARBA" id="ARBA00022842"/>
    </source>
</evidence>
<gene>
    <name evidence="9 12" type="primary">selD</name>
    <name evidence="12" type="ORF">ID854_09465</name>
</gene>
<comment type="catalytic activity">
    <reaction evidence="9">
        <text>hydrogenselenide + ATP + H2O = selenophosphate + AMP + phosphate + 2 H(+)</text>
        <dbReference type="Rhea" id="RHEA:18737"/>
        <dbReference type="ChEBI" id="CHEBI:15377"/>
        <dbReference type="ChEBI" id="CHEBI:15378"/>
        <dbReference type="ChEBI" id="CHEBI:16144"/>
        <dbReference type="ChEBI" id="CHEBI:29317"/>
        <dbReference type="ChEBI" id="CHEBI:30616"/>
        <dbReference type="ChEBI" id="CHEBI:43474"/>
        <dbReference type="ChEBI" id="CHEBI:456215"/>
        <dbReference type="EC" id="2.7.9.3"/>
    </reaction>
</comment>
<dbReference type="InterPro" id="IPR036676">
    <property type="entry name" value="PurM-like_C_sf"/>
</dbReference>
<feature type="domain" description="PurM-like C-terminal" evidence="11">
    <location>
        <begin position="173"/>
        <end position="342"/>
    </location>
</feature>
<dbReference type="AlphaFoldDB" id="A0AAW3YV81"/>
<dbReference type="GO" id="GO:0005524">
    <property type="term" value="F:ATP binding"/>
    <property type="evidence" value="ECO:0007669"/>
    <property type="project" value="UniProtKB-UniRule"/>
</dbReference>
<comment type="similarity">
    <text evidence="1 9">Belongs to the selenophosphate synthase 1 family. Class I subfamily.</text>
</comment>
<accession>A0AAW3YV81</accession>
<keyword evidence="4 9" id="KW-0547">Nucleotide-binding</keyword>
<evidence type="ECO:0000259" key="10">
    <source>
        <dbReference type="Pfam" id="PF00586"/>
    </source>
</evidence>
<dbReference type="PIRSF" id="PIRSF036407">
    <property type="entry name" value="Selenphspht_syn"/>
    <property type="match status" value="1"/>
</dbReference>
<feature type="binding site" description="in other chain" evidence="9">
    <location>
        <position position="19"/>
    </location>
    <ligand>
        <name>ATP</name>
        <dbReference type="ChEBI" id="CHEBI:30616"/>
        <note>ligand shared between dimeric partners</note>
    </ligand>
</feature>
<dbReference type="NCBIfam" id="NF002098">
    <property type="entry name" value="PRK00943.1"/>
    <property type="match status" value="1"/>
</dbReference>
<evidence type="ECO:0000256" key="5">
    <source>
        <dbReference type="ARBA" id="ARBA00022777"/>
    </source>
</evidence>
<evidence type="ECO:0000256" key="6">
    <source>
        <dbReference type="ARBA" id="ARBA00022840"/>
    </source>
</evidence>
<evidence type="ECO:0000256" key="3">
    <source>
        <dbReference type="ARBA" id="ARBA00022723"/>
    </source>
</evidence>
<evidence type="ECO:0000256" key="1">
    <source>
        <dbReference type="ARBA" id="ARBA00008026"/>
    </source>
</evidence>
<dbReference type="SUPFAM" id="SSF55326">
    <property type="entry name" value="PurM N-terminal domain-like"/>
    <property type="match status" value="1"/>
</dbReference>
<dbReference type="CDD" id="cd02195">
    <property type="entry name" value="SelD"/>
    <property type="match status" value="1"/>
</dbReference>
<reference evidence="12" key="1">
    <citation type="submission" date="2020-09" db="EMBL/GenBank/DDBJ databases">
        <authorList>
            <person name="Palma L."/>
            <person name="Caballero P."/>
            <person name="Berry C."/>
            <person name="Del Valle E."/>
        </authorList>
    </citation>
    <scope>NUCLEOTIDE SEQUENCE</scope>
    <source>
        <strain evidence="12">M</strain>
    </source>
</reference>
<sequence length="352" mass="37447">MSTEIRLTQYSHGAGCGCKISPKVLETILHESVPYSEQAKFFDPNLLVGNESRDDAAVYDIGNGTGIISTTDFFMPIVDDPFDFGRIAATNAISDIYAMGGRPIMAIAILGWPVAKLPPEIAREVIEGGRAVCKEAGISLAGGHSIDAPEPIFGLAVTGIIDIERVKRNNQAKAGSFLFLTKPLGIGILTTAEKKGLLQPEHQGAAKAIMCQLNKAGTDFAQIDGITAMTDVTGFGLLGHLSEICEGSGVQAMLTFSQIPTLPEVDAYIEKGCVPGGTGRNFDSYGHLIEEMTDHQRSLLCDPQTSGGLLLAVLPDAVEKVKTIARGHDIDLIAIGELTEPDPNRVLISFKN</sequence>
<evidence type="ECO:0000313" key="12">
    <source>
        <dbReference type="EMBL" id="MBD2800672.1"/>
    </source>
</evidence>
<keyword evidence="2 9" id="KW-0808">Transferase</keyword>
<dbReference type="Pfam" id="PF00586">
    <property type="entry name" value="AIRS"/>
    <property type="match status" value="1"/>
</dbReference>
<evidence type="ECO:0000256" key="2">
    <source>
        <dbReference type="ARBA" id="ARBA00022679"/>
    </source>
</evidence>
<dbReference type="InterPro" id="IPR010918">
    <property type="entry name" value="PurM-like_C_dom"/>
</dbReference>
<name>A0AAW3YV81_9GAMM</name>
<feature type="binding site" evidence="9">
    <location>
        <position position="95"/>
    </location>
    <ligand>
        <name>Mg(2+)</name>
        <dbReference type="ChEBI" id="CHEBI:18420"/>
    </ligand>
</feature>
<dbReference type="InterPro" id="IPR016188">
    <property type="entry name" value="PurM-like_N"/>
</dbReference>
<comment type="cofactor">
    <cofactor evidence="9">
        <name>Mg(2+)</name>
        <dbReference type="ChEBI" id="CHEBI:18420"/>
    </cofactor>
    <text evidence="9">Binds 1 Mg(2+) ion per monomer.</text>
</comment>
<dbReference type="PROSITE" id="PS51257">
    <property type="entry name" value="PROKAR_LIPOPROTEIN"/>
    <property type="match status" value="1"/>
</dbReference>
<dbReference type="GO" id="GO:0000287">
    <property type="term" value="F:magnesium ion binding"/>
    <property type="evidence" value="ECO:0007669"/>
    <property type="project" value="UniProtKB-UniRule"/>
</dbReference>
<feature type="domain" description="PurM-like N-terminal" evidence="10">
    <location>
        <begin position="54"/>
        <end position="161"/>
    </location>
</feature>
<dbReference type="Pfam" id="PF02769">
    <property type="entry name" value="AIRS_C"/>
    <property type="match status" value="1"/>
</dbReference>
<dbReference type="RefSeq" id="WP_323868902.1">
    <property type="nucleotide sequence ID" value="NZ_JACXBF010000203.1"/>
</dbReference>
<feature type="binding site" evidence="9">
    <location>
        <begin position="143"/>
        <end position="145"/>
    </location>
    <ligand>
        <name>ATP</name>
        <dbReference type="ChEBI" id="CHEBI:30616"/>
        <note>ligand shared between dimeric partners</note>
    </ligand>
</feature>
<dbReference type="GO" id="GO:0004756">
    <property type="term" value="F:selenide, water dikinase activity"/>
    <property type="evidence" value="ECO:0007669"/>
    <property type="project" value="UniProtKB-UniRule"/>
</dbReference>
<keyword evidence="8 9" id="KW-0711">Selenium</keyword>
<evidence type="ECO:0000256" key="8">
    <source>
        <dbReference type="ARBA" id="ARBA00023266"/>
    </source>
</evidence>
<dbReference type="HAMAP" id="MF_00625">
    <property type="entry name" value="SelD"/>
    <property type="match status" value="1"/>
</dbReference>
<keyword evidence="3 9" id="KW-0479">Metal-binding</keyword>
<dbReference type="SUPFAM" id="SSF56042">
    <property type="entry name" value="PurM C-terminal domain-like"/>
    <property type="match status" value="1"/>
</dbReference>
<dbReference type="EC" id="2.7.9.3" evidence="9"/>
<dbReference type="PANTHER" id="PTHR10256:SF0">
    <property type="entry name" value="INACTIVE SELENIDE, WATER DIKINASE-LIKE PROTEIN-RELATED"/>
    <property type="match status" value="1"/>
</dbReference>
<dbReference type="PANTHER" id="PTHR10256">
    <property type="entry name" value="SELENIDE, WATER DIKINASE"/>
    <property type="match status" value="1"/>
</dbReference>
<dbReference type="FunFam" id="3.90.650.10:FF:000004">
    <property type="entry name" value="Selenide, water dikinase"/>
    <property type="match status" value="1"/>
</dbReference>
<feature type="active site" evidence="9">
    <location>
        <position position="16"/>
    </location>
</feature>
<feature type="binding site" description="in other chain" evidence="9">
    <location>
        <position position="95"/>
    </location>
    <ligand>
        <name>ATP</name>
        <dbReference type="ChEBI" id="CHEBI:30616"/>
        <note>ligand shared between dimeric partners</note>
    </ligand>
</feature>
<evidence type="ECO:0000259" key="11">
    <source>
        <dbReference type="Pfam" id="PF02769"/>
    </source>
</evidence>
<feature type="binding site" evidence="9">
    <location>
        <position position="231"/>
    </location>
    <ligand>
        <name>Mg(2+)</name>
        <dbReference type="ChEBI" id="CHEBI:18420"/>
    </ligand>
</feature>
<keyword evidence="7 9" id="KW-0460">Magnesium</keyword>
<organism evidence="12">
    <name type="scientific">Xenorhabdus szentirmaii</name>
    <dbReference type="NCBI Taxonomy" id="290112"/>
    <lineage>
        <taxon>Bacteria</taxon>
        <taxon>Pseudomonadati</taxon>
        <taxon>Pseudomonadota</taxon>
        <taxon>Gammaproteobacteria</taxon>
        <taxon>Enterobacterales</taxon>
        <taxon>Morganellaceae</taxon>
        <taxon>Xenorhabdus</taxon>
    </lineage>
</organism>
<dbReference type="GO" id="GO:0016260">
    <property type="term" value="P:selenocysteine biosynthetic process"/>
    <property type="evidence" value="ECO:0007669"/>
    <property type="project" value="InterPro"/>
</dbReference>
<evidence type="ECO:0000256" key="4">
    <source>
        <dbReference type="ARBA" id="ARBA00022741"/>
    </source>
</evidence>
<keyword evidence="5 9" id="KW-0418">Kinase</keyword>
<comment type="subunit">
    <text evidence="9">Homodimer.</text>
</comment>
<protein>
    <recommendedName>
        <fullName evidence="9">Selenide, water dikinase</fullName>
        <ecNumber evidence="9">2.7.9.3</ecNumber>
    </recommendedName>
    <alternativeName>
        <fullName evidence="9">Selenium donor protein</fullName>
    </alternativeName>
    <alternativeName>
        <fullName evidence="9">Selenophosphate synthase</fullName>
    </alternativeName>
</protein>
<feature type="binding site" description="in other chain" evidence="9">
    <location>
        <position position="72"/>
    </location>
    <ligand>
        <name>ATP</name>
        <dbReference type="ChEBI" id="CHEBI:30616"/>
        <note>ligand shared between dimeric partners</note>
    </ligand>
</feature>
<comment type="function">
    <text evidence="9">Synthesizes selenophosphate from selenide and ATP.</text>
</comment>
<dbReference type="Proteomes" id="UP001193920">
    <property type="component" value="Unassembled WGS sequence"/>
</dbReference>
<feature type="site" description="Important for catalytic activity" evidence="9">
    <location>
        <position position="19"/>
    </location>
</feature>